<feature type="transmembrane region" description="Helical" evidence="1">
    <location>
        <begin position="231"/>
        <end position="252"/>
    </location>
</feature>
<feature type="transmembrane region" description="Helical" evidence="1">
    <location>
        <begin position="410"/>
        <end position="431"/>
    </location>
</feature>
<feature type="transmembrane region" description="Helical" evidence="1">
    <location>
        <begin position="324"/>
        <end position="347"/>
    </location>
</feature>
<dbReference type="EMBL" id="CP147248">
    <property type="protein sequence ID" value="WYJ87329.1"/>
    <property type="molecule type" value="Genomic_DNA"/>
</dbReference>
<sequence>MKKQRALFFSGSTRYAVASFVLPIVILAGVYFSIGIYPGSKISILASDGFGQYANFFASFNNLMKSDQSIYYTWFGSLGLNYLSLISYYLGGIFTSFVYFFDNQNIPDFIYYLTLVKVGFAGLAFWLFSTQTFHLPRWGKLLLSVSYALMGFTIANSEMVMWLDGLIYFPLVILGIHLIMNKRQPWLLFISYFLLFISNFYIGFMIGVYSFLYFVVRLFTNRTRYLKCLPSYLLTSLLAGGASMMLLFPALVDLRTNGEALTTMKSWKTAATGPWDLVVKNMVGVYDTTRYGSIPFIYVGLLPLVFCLFFFLSKKILLRKKICYGLLLIILATSFYVEPLNLFWHGLHAPNMFLFRFSFLFSFTILLLAGYGWSAYKKEDFEQVVNIFLGLMMLFTVTRVVTAKSQQYDYLTYTSFILTLIFLAVYLVFFFCNYKGKGQTKILICLFMGIFFFEVGVNTRLLVKGIQDDWGYAERSGYEKDYKDIQKLVKQTKDENDSFYRMENNTASSPNESFRYGYSGIGLFSSIRNRHSSFYMNTLGFRSYDTNLSIRYQNNTILMDTLMGVKYNLSSTDVSKAGFEKINTMGDYQLYKNQYALPMGILTDEGIYDKELANDPASLLLALSGNEEALYATAFPEIIKTENAILKEGVKYDKNTLILKAKEKNEPLKIKWKIAVNPHSQVYLDLFPANFRGQERTEIHVTSDKQKTRTLLTKTGQFYSLGDYETAQDITVEAIFYYTDQLELVDPTVMMLNTEKYAKAAQKAQEKGVKFQVRGRKATATVTTEKERILFTTIPADKGWQAKVDGEKVPIRTINDGLLSISIPAGRHHVEFIYRPQGLLLGSFLSLLSIVSFGAYQYYLIRRNKY</sequence>
<feature type="transmembrane region" description="Helical" evidence="1">
    <location>
        <begin position="109"/>
        <end position="129"/>
    </location>
</feature>
<reference evidence="3" key="1">
    <citation type="submission" date="2017-05" db="EMBL/GenBank/DDBJ databases">
        <title>The Genome Sequence of EEnterococcus faecalis 9F2_4866.</title>
        <authorList>
            <consortium name="The Broad Institute Genomics Platform"/>
            <consortium name="The Broad Institute Genomic Center for Infectious Diseases"/>
            <person name="Earl A."/>
            <person name="Manson A."/>
            <person name="Schwartman J."/>
            <person name="Gilmore M."/>
            <person name="Abouelleil A."/>
            <person name="Cao P."/>
            <person name="Chapman S."/>
            <person name="Cusick C."/>
            <person name="Shea T."/>
            <person name="Young S."/>
            <person name="Neafsey D."/>
            <person name="Nusbaum C."/>
            <person name="Birren B."/>
        </authorList>
    </citation>
    <scope>NUCLEOTIDE SEQUENCE [LARGE SCALE GENOMIC DNA]</scope>
    <source>
        <strain evidence="3">12C11_DIV0727</strain>
    </source>
</reference>
<dbReference type="PANTHER" id="PTHR38454">
    <property type="entry name" value="INTEGRAL MEMBRANE PROTEIN-RELATED"/>
    <property type="match status" value="1"/>
</dbReference>
<feature type="transmembrane region" description="Helical" evidence="1">
    <location>
        <begin position="82"/>
        <end position="102"/>
    </location>
</feature>
<evidence type="ECO:0000313" key="2">
    <source>
        <dbReference type="EMBL" id="WYJ87329.1"/>
    </source>
</evidence>
<feature type="transmembrane region" description="Helical" evidence="1">
    <location>
        <begin position="353"/>
        <end position="373"/>
    </location>
</feature>
<feature type="transmembrane region" description="Helical" evidence="1">
    <location>
        <begin position="12"/>
        <end position="34"/>
    </location>
</feature>
<feature type="transmembrane region" description="Helical" evidence="1">
    <location>
        <begin position="839"/>
        <end position="861"/>
    </location>
</feature>
<dbReference type="RefSeq" id="WP_086445262.1">
    <property type="nucleotide sequence ID" value="NZ_CP147248.1"/>
</dbReference>
<feature type="transmembrane region" description="Helical" evidence="1">
    <location>
        <begin position="291"/>
        <end position="312"/>
    </location>
</feature>
<feature type="transmembrane region" description="Helical" evidence="1">
    <location>
        <begin position="162"/>
        <end position="180"/>
    </location>
</feature>
<name>A0ABZ2TB10_9ENTE</name>
<protein>
    <recommendedName>
        <fullName evidence="4">Copper ABC transporter permease</fullName>
    </recommendedName>
</protein>
<dbReference type="Pfam" id="PF09586">
    <property type="entry name" value="YfhO"/>
    <property type="match status" value="1"/>
</dbReference>
<dbReference type="InterPro" id="IPR018580">
    <property type="entry name" value="Uncharacterised_YfhO"/>
</dbReference>
<keyword evidence="1" id="KW-0472">Membrane</keyword>
<keyword evidence="1" id="KW-0812">Transmembrane</keyword>
<feature type="transmembrane region" description="Helical" evidence="1">
    <location>
        <begin position="443"/>
        <end position="463"/>
    </location>
</feature>
<gene>
    <name evidence="2" type="ORF">A5866_002425</name>
</gene>
<evidence type="ECO:0000256" key="1">
    <source>
        <dbReference type="SAM" id="Phobius"/>
    </source>
</evidence>
<keyword evidence="3" id="KW-1185">Reference proteome</keyword>
<reference evidence="2 3" key="2">
    <citation type="submission" date="2024-03" db="EMBL/GenBank/DDBJ databases">
        <title>The Genome Sequence of Enterococcus sp. DIV0727d.</title>
        <authorList>
            <consortium name="The Broad Institute Genomics Platform"/>
            <consortium name="The Broad Institute Microbial Omics Core"/>
            <consortium name="The Broad Institute Genomic Center for Infectious Diseases"/>
            <person name="Earl A."/>
            <person name="Manson A."/>
            <person name="Gilmore M."/>
            <person name="Schwartman J."/>
            <person name="Shea T."/>
            <person name="Abouelleil A."/>
            <person name="Cao P."/>
            <person name="Chapman S."/>
            <person name="Cusick C."/>
            <person name="Young S."/>
            <person name="Neafsey D."/>
            <person name="Nusbaum C."/>
            <person name="Birren B."/>
        </authorList>
    </citation>
    <scope>NUCLEOTIDE SEQUENCE [LARGE SCALE GENOMIC DNA]</scope>
    <source>
        <strain evidence="2 3">12C11_DIV0727</strain>
    </source>
</reference>
<dbReference type="PANTHER" id="PTHR38454:SF1">
    <property type="entry name" value="INTEGRAL MEMBRANE PROTEIN"/>
    <property type="match status" value="1"/>
</dbReference>
<proteinExistence type="predicted"/>
<accession>A0ABZ2TB10</accession>
<evidence type="ECO:0008006" key="4">
    <source>
        <dbReference type="Google" id="ProtNLM"/>
    </source>
</evidence>
<feature type="transmembrane region" description="Helical" evidence="1">
    <location>
        <begin position="186"/>
        <end position="219"/>
    </location>
</feature>
<keyword evidence="1" id="KW-1133">Transmembrane helix</keyword>
<evidence type="ECO:0000313" key="3">
    <source>
        <dbReference type="Proteomes" id="UP000195080"/>
    </source>
</evidence>
<feature type="transmembrane region" description="Helical" evidence="1">
    <location>
        <begin position="385"/>
        <end position="404"/>
    </location>
</feature>
<organism evidence="2 3">
    <name type="scientific">Candidatus Enterococcus lemimoniae</name>
    <dbReference type="NCBI Taxonomy" id="1834167"/>
    <lineage>
        <taxon>Bacteria</taxon>
        <taxon>Bacillati</taxon>
        <taxon>Bacillota</taxon>
        <taxon>Bacilli</taxon>
        <taxon>Lactobacillales</taxon>
        <taxon>Enterococcaceae</taxon>
        <taxon>Enterococcus</taxon>
    </lineage>
</organism>
<dbReference type="Proteomes" id="UP000195080">
    <property type="component" value="Chromosome"/>
</dbReference>